<evidence type="ECO:0000256" key="9">
    <source>
        <dbReference type="HAMAP-Rule" id="MF_01148"/>
    </source>
</evidence>
<dbReference type="Pfam" id="PF00795">
    <property type="entry name" value="CN_hydrolase"/>
    <property type="match status" value="1"/>
</dbReference>
<comment type="similarity">
    <text evidence="2 9">Belongs to the CN hydrolase family. Apolipoprotein N-acyltransferase subfamily.</text>
</comment>
<dbReference type="InterPro" id="IPR036526">
    <property type="entry name" value="C-N_Hydrolase_sf"/>
</dbReference>
<feature type="transmembrane region" description="Helical" evidence="9">
    <location>
        <begin position="68"/>
        <end position="88"/>
    </location>
</feature>
<feature type="transmembrane region" description="Helical" evidence="9">
    <location>
        <begin position="100"/>
        <end position="122"/>
    </location>
</feature>
<evidence type="ECO:0000256" key="5">
    <source>
        <dbReference type="ARBA" id="ARBA00022692"/>
    </source>
</evidence>
<dbReference type="SUPFAM" id="SSF56317">
    <property type="entry name" value="Carbon-nitrogen hydrolase"/>
    <property type="match status" value="1"/>
</dbReference>
<feature type="transmembrane region" description="Helical" evidence="9">
    <location>
        <begin position="16"/>
        <end position="36"/>
    </location>
</feature>
<dbReference type="RefSeq" id="WP_191722692.1">
    <property type="nucleotide sequence ID" value="NZ_JACSQK010000003.1"/>
</dbReference>
<dbReference type="InterPro" id="IPR045378">
    <property type="entry name" value="LNT_N"/>
</dbReference>
<dbReference type="EMBL" id="JACSQK010000003">
    <property type="protein sequence ID" value="MBD7960297.1"/>
    <property type="molecule type" value="Genomic_DNA"/>
</dbReference>
<keyword evidence="5 9" id="KW-0812">Transmembrane</keyword>
<evidence type="ECO:0000259" key="10">
    <source>
        <dbReference type="PROSITE" id="PS50263"/>
    </source>
</evidence>
<dbReference type="HAMAP" id="MF_01148">
    <property type="entry name" value="Lnt"/>
    <property type="match status" value="1"/>
</dbReference>
<keyword evidence="6 9" id="KW-1133">Transmembrane helix</keyword>
<protein>
    <recommendedName>
        <fullName evidence="9">Apolipoprotein N-acyltransferase</fullName>
        <shortName evidence="9">ALP N-acyltransferase</shortName>
        <ecNumber evidence="9">2.3.1.269</ecNumber>
    </recommendedName>
</protein>
<comment type="function">
    <text evidence="9">Catalyzes the phospholipid dependent N-acylation of the N-terminal cysteine of apolipoprotein, the last step in lipoprotein maturation.</text>
</comment>
<keyword evidence="7 9" id="KW-0472">Membrane</keyword>
<accession>A0ABR8S9Z1</accession>
<evidence type="ECO:0000256" key="3">
    <source>
        <dbReference type="ARBA" id="ARBA00022475"/>
    </source>
</evidence>
<keyword evidence="8 9" id="KW-0012">Acyltransferase</keyword>
<dbReference type="PANTHER" id="PTHR38686:SF1">
    <property type="entry name" value="APOLIPOPROTEIN N-ACYLTRANSFERASE"/>
    <property type="match status" value="1"/>
</dbReference>
<evidence type="ECO:0000256" key="2">
    <source>
        <dbReference type="ARBA" id="ARBA00010065"/>
    </source>
</evidence>
<comment type="catalytic activity">
    <reaction evidence="9">
        <text>N-terminal S-1,2-diacyl-sn-glyceryl-L-cysteinyl-[lipoprotein] + a glycerophospholipid = N-acyl-S-1,2-diacyl-sn-glyceryl-L-cysteinyl-[lipoprotein] + a 2-acyl-sn-glycero-3-phospholipid + H(+)</text>
        <dbReference type="Rhea" id="RHEA:48228"/>
        <dbReference type="Rhea" id="RHEA-COMP:14681"/>
        <dbReference type="Rhea" id="RHEA-COMP:14684"/>
        <dbReference type="ChEBI" id="CHEBI:15378"/>
        <dbReference type="ChEBI" id="CHEBI:136912"/>
        <dbReference type="ChEBI" id="CHEBI:140656"/>
        <dbReference type="ChEBI" id="CHEBI:140657"/>
        <dbReference type="ChEBI" id="CHEBI:140660"/>
        <dbReference type="EC" id="2.3.1.269"/>
    </reaction>
</comment>
<keyword evidence="12" id="KW-1185">Reference proteome</keyword>
<dbReference type="InterPro" id="IPR003010">
    <property type="entry name" value="C-N_Hydrolase"/>
</dbReference>
<evidence type="ECO:0000313" key="11">
    <source>
        <dbReference type="EMBL" id="MBD7960297.1"/>
    </source>
</evidence>
<evidence type="ECO:0000256" key="4">
    <source>
        <dbReference type="ARBA" id="ARBA00022679"/>
    </source>
</evidence>
<dbReference type="NCBIfam" id="TIGR00546">
    <property type="entry name" value="lnt"/>
    <property type="match status" value="1"/>
</dbReference>
<keyword evidence="4 9" id="KW-0808">Transferase</keyword>
<gene>
    <name evidence="9 11" type="primary">lnt</name>
    <name evidence="11" type="ORF">H9646_07355</name>
</gene>
<feature type="transmembrane region" description="Helical" evidence="9">
    <location>
        <begin position="204"/>
        <end position="222"/>
    </location>
</feature>
<feature type="domain" description="CN hydrolase" evidence="10">
    <location>
        <begin position="240"/>
        <end position="484"/>
    </location>
</feature>
<sequence length="521" mass="57008">MNAAAVTSARQRSWPWWVWLLPLMVAGCLQAASLAWPQGGQPVWWLQILSLSVLCTAAQQAQSAKHAAWLGGVFATTWLAATFWWLFISMHTYGGLPAPLAVIAVLALAAFLGSYYALMLWVWRRWSVSGWQAVWLFAACWTLAELARGTLWTGFPWGAIGYAHVDGPLSVWPRWLGVYGTGAIAAAIAMALVQVTVLAQRKKLSVSLLAAGALLWLGAAWSQQQAQALAGRDPVKVALLQGNIAQDEKFVPGGGMAQALQWYGERLLEAPAALVVAPETALPLLPQQLPNGYLETVTAPYRQPGSASAALVGMPLGNEVQGYSNAVVGWIPGEVPEYRYDKHHLVPFGEFVPPLFQWFVRMMDIPLGDFARASVGQAPMVWHGERWAPNICYEDLFGEELGVRFGDASQAPTVFVNVSNIAWFGDSIAIDQHLQISRMRALEFERPMIRATNTGATAVIDHRGAVTASLPSMTQAVLLADVQGRDGLTPFARWVSQWGLWPLWLFCIALIAWSAKQRKKS</sequence>
<reference evidence="11 12" key="1">
    <citation type="submission" date="2020-08" db="EMBL/GenBank/DDBJ databases">
        <title>A Genomic Blueprint of the Chicken Gut Microbiome.</title>
        <authorList>
            <person name="Gilroy R."/>
            <person name="Ravi A."/>
            <person name="Getino M."/>
            <person name="Pursley I."/>
            <person name="Horton D.L."/>
            <person name="Alikhan N.-F."/>
            <person name="Baker D."/>
            <person name="Gharbi K."/>
            <person name="Hall N."/>
            <person name="Watson M."/>
            <person name="Adriaenssens E.M."/>
            <person name="Foster-Nyarko E."/>
            <person name="Jarju S."/>
            <person name="Secka A."/>
            <person name="Antonio M."/>
            <person name="Oren A."/>
            <person name="Chaudhuri R."/>
            <person name="La Ragione R.M."/>
            <person name="Hildebrand F."/>
            <person name="Pallen M.J."/>
        </authorList>
    </citation>
    <scope>NUCLEOTIDE SEQUENCE [LARGE SCALE GENOMIC DNA]</scope>
    <source>
        <strain evidence="11 12">Sa2CVA6</strain>
    </source>
</reference>
<dbReference type="Gene3D" id="3.60.110.10">
    <property type="entry name" value="Carbon-nitrogen hydrolase"/>
    <property type="match status" value="1"/>
</dbReference>
<dbReference type="PANTHER" id="PTHR38686">
    <property type="entry name" value="APOLIPOPROTEIN N-ACYLTRANSFERASE"/>
    <property type="match status" value="1"/>
</dbReference>
<feature type="transmembrane region" description="Helical" evidence="9">
    <location>
        <begin position="498"/>
        <end position="515"/>
    </location>
</feature>
<organism evidence="11 12">
    <name type="scientific">Comamonas avium</name>
    <dbReference type="NCBI Taxonomy" id="2762231"/>
    <lineage>
        <taxon>Bacteria</taxon>
        <taxon>Pseudomonadati</taxon>
        <taxon>Pseudomonadota</taxon>
        <taxon>Betaproteobacteria</taxon>
        <taxon>Burkholderiales</taxon>
        <taxon>Comamonadaceae</taxon>
        <taxon>Comamonas</taxon>
    </lineage>
</organism>
<dbReference type="PROSITE" id="PS50263">
    <property type="entry name" value="CN_HYDROLASE"/>
    <property type="match status" value="1"/>
</dbReference>
<dbReference type="CDD" id="cd07571">
    <property type="entry name" value="ALP_N-acyl_transferase"/>
    <property type="match status" value="1"/>
</dbReference>
<feature type="transmembrane region" description="Helical" evidence="9">
    <location>
        <begin position="175"/>
        <end position="197"/>
    </location>
</feature>
<feature type="transmembrane region" description="Helical" evidence="9">
    <location>
        <begin position="134"/>
        <end position="155"/>
    </location>
</feature>
<evidence type="ECO:0000256" key="1">
    <source>
        <dbReference type="ARBA" id="ARBA00004651"/>
    </source>
</evidence>
<dbReference type="Proteomes" id="UP000634919">
    <property type="component" value="Unassembled WGS sequence"/>
</dbReference>
<evidence type="ECO:0000256" key="6">
    <source>
        <dbReference type="ARBA" id="ARBA00022989"/>
    </source>
</evidence>
<dbReference type="InterPro" id="IPR004563">
    <property type="entry name" value="Apolipo_AcylTrfase"/>
</dbReference>
<comment type="pathway">
    <text evidence="9">Protein modification; lipoprotein biosynthesis (N-acyl transfer).</text>
</comment>
<dbReference type="Pfam" id="PF20154">
    <property type="entry name" value="LNT_N"/>
    <property type="match status" value="1"/>
</dbReference>
<evidence type="ECO:0000313" key="12">
    <source>
        <dbReference type="Proteomes" id="UP000634919"/>
    </source>
</evidence>
<evidence type="ECO:0000256" key="7">
    <source>
        <dbReference type="ARBA" id="ARBA00023136"/>
    </source>
</evidence>
<comment type="caution">
    <text evidence="11">The sequence shown here is derived from an EMBL/GenBank/DDBJ whole genome shotgun (WGS) entry which is preliminary data.</text>
</comment>
<comment type="subcellular location">
    <subcellularLocation>
        <location evidence="1 9">Cell membrane</location>
        <topology evidence="1 9">Multi-pass membrane protein</topology>
    </subcellularLocation>
</comment>
<evidence type="ECO:0000256" key="8">
    <source>
        <dbReference type="ARBA" id="ARBA00023315"/>
    </source>
</evidence>
<name>A0ABR8S9Z1_9BURK</name>
<keyword evidence="3 9" id="KW-1003">Cell membrane</keyword>
<dbReference type="EC" id="2.3.1.269" evidence="9"/>
<proteinExistence type="inferred from homology"/>